<dbReference type="RefSeq" id="WP_161233850.1">
    <property type="nucleotide sequence ID" value="NZ_JADMTA010000028.1"/>
</dbReference>
<evidence type="ECO:0000313" key="2">
    <source>
        <dbReference type="Proteomes" id="UP000477285"/>
    </source>
</evidence>
<dbReference type="EMBL" id="WWVQ01000027">
    <property type="protein sequence ID" value="MZL33866.1"/>
    <property type="molecule type" value="Genomic_DNA"/>
</dbReference>
<proteinExistence type="predicted"/>
<dbReference type="AlphaFoldDB" id="A0A6L8T395"/>
<gene>
    <name evidence="1" type="ORF">GT728_11820</name>
</gene>
<name>A0A6L8T395_9FIRM</name>
<protein>
    <submittedName>
        <fullName evidence="1">Uncharacterized protein</fullName>
    </submittedName>
</protein>
<accession>A0A6L8T395</accession>
<sequence>MNTRDEGSAFLRYRKPAVFIRKYMSEELIYLYGFLIKDKPPENVIYNKYLMEIPELQWNPNPSLEDIIAYSIYLALDNESLDQAIATYFDKKRNYKKNWYKPIHEEMTGKISVKNPESLRHYAEGIQAAKRYEKKTIDIKQCMEETAEIIEKWRRDKFSYLTDFFFCPDKPDHSIARAFLYDVTYDSLVILKTRFNGSLEGFNMKVPSDFTTKALSSYRSSDVDTKPSIDVNKNVVLSSRYTYQNEEENSTNVMDMQYTPALPPEFIVDAEMTEEQLIKKLNSFNIGLNVRELDTIDQAVVTQLFTMISGENIGETYISCDFKDFVQRVTRTARPRKANLDDIAERLQKLKYLGYSYTEYDQETGDIKTQASIGFINSVNIDRANNILTFSPSAEWKNQYVTNSYIQIDSESYEKINSYQTRAILMLLQQERLANFAKGITATTLSMKFFRTHMKLIKVQNSMFVRELENHLRTLQSEGIVVEDYEFRRKNTSVKIYFTHLTEMEKIAYGYSVRPGLENNN</sequence>
<dbReference type="Proteomes" id="UP000477285">
    <property type="component" value="Unassembled WGS sequence"/>
</dbReference>
<reference evidence="1 2" key="1">
    <citation type="journal article" date="2019" name="Nat. Med.">
        <title>A library of human gut bacterial isolates paired with longitudinal multiomics data enables mechanistic microbiome research.</title>
        <authorList>
            <person name="Poyet M."/>
            <person name="Groussin M."/>
            <person name="Gibbons S.M."/>
            <person name="Avila-Pacheco J."/>
            <person name="Jiang X."/>
            <person name="Kearney S.M."/>
            <person name="Perrotta A.R."/>
            <person name="Berdy B."/>
            <person name="Zhao S."/>
            <person name="Lieberman T.D."/>
            <person name="Swanson P.K."/>
            <person name="Smith M."/>
            <person name="Roesemann S."/>
            <person name="Alexander J.E."/>
            <person name="Rich S.A."/>
            <person name="Livny J."/>
            <person name="Vlamakis H."/>
            <person name="Clish C."/>
            <person name="Bullock K."/>
            <person name="Deik A."/>
            <person name="Scott J."/>
            <person name="Pierce K.A."/>
            <person name="Xavier R.J."/>
            <person name="Alm E.J."/>
        </authorList>
    </citation>
    <scope>NUCLEOTIDE SEQUENCE [LARGE SCALE GENOMIC DNA]</scope>
    <source>
        <strain evidence="1 2">BIOML-A1</strain>
    </source>
</reference>
<organism evidence="1 2">
    <name type="scientific">Blautia wexlerae</name>
    <dbReference type="NCBI Taxonomy" id="418240"/>
    <lineage>
        <taxon>Bacteria</taxon>
        <taxon>Bacillati</taxon>
        <taxon>Bacillota</taxon>
        <taxon>Clostridia</taxon>
        <taxon>Lachnospirales</taxon>
        <taxon>Lachnospiraceae</taxon>
        <taxon>Blautia</taxon>
    </lineage>
</organism>
<comment type="caution">
    <text evidence="1">The sequence shown here is derived from an EMBL/GenBank/DDBJ whole genome shotgun (WGS) entry which is preliminary data.</text>
</comment>
<evidence type="ECO:0000313" key="1">
    <source>
        <dbReference type="EMBL" id="MZL33866.1"/>
    </source>
</evidence>